<reference evidence="3" key="1">
    <citation type="submission" date="2022-11" db="UniProtKB">
        <authorList>
            <consortium name="WormBaseParasite"/>
        </authorList>
    </citation>
    <scope>IDENTIFICATION</scope>
</reference>
<evidence type="ECO:0000313" key="2">
    <source>
        <dbReference type="Proteomes" id="UP000887581"/>
    </source>
</evidence>
<feature type="compositionally biased region" description="Basic and acidic residues" evidence="1">
    <location>
        <begin position="20"/>
        <end position="31"/>
    </location>
</feature>
<organism evidence="2 3">
    <name type="scientific">Setaria digitata</name>
    <dbReference type="NCBI Taxonomy" id="48799"/>
    <lineage>
        <taxon>Eukaryota</taxon>
        <taxon>Metazoa</taxon>
        <taxon>Ecdysozoa</taxon>
        <taxon>Nematoda</taxon>
        <taxon>Chromadorea</taxon>
        <taxon>Rhabditida</taxon>
        <taxon>Spirurina</taxon>
        <taxon>Spiruromorpha</taxon>
        <taxon>Filarioidea</taxon>
        <taxon>Setariidae</taxon>
        <taxon>Setaria</taxon>
    </lineage>
</organism>
<accession>A0A915PQF2</accession>
<name>A0A915PQF2_9BILA</name>
<evidence type="ECO:0000313" key="3">
    <source>
        <dbReference type="WBParaSite" id="sdigi.contig331.g7499.t1"/>
    </source>
</evidence>
<dbReference type="AlphaFoldDB" id="A0A915PQF2"/>
<keyword evidence="2" id="KW-1185">Reference proteome</keyword>
<protein>
    <submittedName>
        <fullName evidence="3">Uncharacterized protein</fullName>
    </submittedName>
</protein>
<dbReference type="WBParaSite" id="sdigi.contig331.g7499.t1">
    <property type="protein sequence ID" value="sdigi.contig331.g7499.t1"/>
    <property type="gene ID" value="sdigi.contig331.g7499"/>
</dbReference>
<feature type="region of interest" description="Disordered" evidence="1">
    <location>
        <begin position="20"/>
        <end position="45"/>
    </location>
</feature>
<sequence length="45" mass="5175">MKRNSIALSGMTRYMVKLSTESKDAREKQLEEGYINDPPPPYEVT</sequence>
<dbReference type="Proteomes" id="UP000887581">
    <property type="component" value="Unplaced"/>
</dbReference>
<evidence type="ECO:0000256" key="1">
    <source>
        <dbReference type="SAM" id="MobiDB-lite"/>
    </source>
</evidence>
<proteinExistence type="predicted"/>